<name>A0A6A6HP02_VIRVR</name>
<dbReference type="GO" id="GO:0005730">
    <property type="term" value="C:nucleolus"/>
    <property type="evidence" value="ECO:0007669"/>
    <property type="project" value="UniProtKB-SubCell"/>
</dbReference>
<feature type="compositionally biased region" description="Basic and acidic residues" evidence="11">
    <location>
        <begin position="95"/>
        <end position="118"/>
    </location>
</feature>
<feature type="domain" description="Helicase ATP-binding" evidence="12">
    <location>
        <begin position="224"/>
        <end position="409"/>
    </location>
</feature>
<comment type="catalytic activity">
    <reaction evidence="10">
        <text>ATP + H2O = ADP + phosphate + H(+)</text>
        <dbReference type="Rhea" id="RHEA:13065"/>
        <dbReference type="ChEBI" id="CHEBI:15377"/>
        <dbReference type="ChEBI" id="CHEBI:15378"/>
        <dbReference type="ChEBI" id="CHEBI:30616"/>
        <dbReference type="ChEBI" id="CHEBI:43474"/>
        <dbReference type="ChEBI" id="CHEBI:456216"/>
        <dbReference type="EC" id="3.6.4.13"/>
    </reaction>
</comment>
<dbReference type="EMBL" id="ML991772">
    <property type="protein sequence ID" value="KAF2239528.1"/>
    <property type="molecule type" value="Genomic_DNA"/>
</dbReference>
<comment type="subcellular location">
    <subcellularLocation>
        <location evidence="1">Nucleus</location>
        <location evidence="1">Nucleolus</location>
    </subcellularLocation>
</comment>
<dbReference type="CDD" id="cd18787">
    <property type="entry name" value="SF2_C_DEAD"/>
    <property type="match status" value="1"/>
</dbReference>
<dbReference type="PROSITE" id="PS51194">
    <property type="entry name" value="HELICASE_CTER"/>
    <property type="match status" value="1"/>
</dbReference>
<evidence type="ECO:0000259" key="12">
    <source>
        <dbReference type="PROSITE" id="PS51192"/>
    </source>
</evidence>
<feature type="region of interest" description="Disordered" evidence="11">
    <location>
        <begin position="1"/>
        <end position="52"/>
    </location>
</feature>
<keyword evidence="3 9" id="KW-0547">Nucleotide-binding</keyword>
<dbReference type="GO" id="GO:0005524">
    <property type="term" value="F:ATP binding"/>
    <property type="evidence" value="ECO:0007669"/>
    <property type="project" value="UniProtKB-UniRule"/>
</dbReference>
<dbReference type="SUPFAM" id="SSF52540">
    <property type="entry name" value="P-loop containing nucleoside triphosphate hydrolases"/>
    <property type="match status" value="1"/>
</dbReference>
<dbReference type="GO" id="GO:0003724">
    <property type="term" value="F:RNA helicase activity"/>
    <property type="evidence" value="ECO:0007669"/>
    <property type="project" value="UniProtKB-EC"/>
</dbReference>
<evidence type="ECO:0000256" key="9">
    <source>
        <dbReference type="RuleBase" id="RU000492"/>
    </source>
</evidence>
<keyword evidence="4 9" id="KW-0378">Hydrolase</keyword>
<feature type="compositionally biased region" description="Basic residues" evidence="11">
    <location>
        <begin position="699"/>
        <end position="708"/>
    </location>
</feature>
<dbReference type="EC" id="3.6.4.13" evidence="10"/>
<dbReference type="InterPro" id="IPR014014">
    <property type="entry name" value="RNA_helicase_DEAD_Q_motif"/>
</dbReference>
<dbReference type="OrthoDB" id="4310724at2759"/>
<dbReference type="GO" id="GO:0016787">
    <property type="term" value="F:hydrolase activity"/>
    <property type="evidence" value="ECO:0007669"/>
    <property type="project" value="UniProtKB-KW"/>
</dbReference>
<comment type="similarity">
    <text evidence="9">Belongs to the DEAD box helicase family.</text>
</comment>
<feature type="domain" description="DEAD-box RNA helicase Q" evidence="14">
    <location>
        <begin position="193"/>
        <end position="221"/>
    </location>
</feature>
<feature type="compositionally biased region" description="Basic residues" evidence="11">
    <location>
        <begin position="1"/>
        <end position="11"/>
    </location>
</feature>
<keyword evidence="7 10" id="KW-0694">RNA-binding</keyword>
<dbReference type="Pfam" id="PF00271">
    <property type="entry name" value="Helicase_C"/>
    <property type="match status" value="1"/>
</dbReference>
<dbReference type="InterPro" id="IPR027417">
    <property type="entry name" value="P-loop_NTPase"/>
</dbReference>
<evidence type="ECO:0000256" key="2">
    <source>
        <dbReference type="ARBA" id="ARBA00022552"/>
    </source>
</evidence>
<evidence type="ECO:0000256" key="11">
    <source>
        <dbReference type="SAM" id="MobiDB-lite"/>
    </source>
</evidence>
<feature type="compositionally biased region" description="Low complexity" evidence="11">
    <location>
        <begin position="152"/>
        <end position="172"/>
    </location>
</feature>
<dbReference type="AlphaFoldDB" id="A0A6A6HP02"/>
<evidence type="ECO:0000313" key="16">
    <source>
        <dbReference type="Proteomes" id="UP000800092"/>
    </source>
</evidence>
<dbReference type="Pfam" id="PF00270">
    <property type="entry name" value="DEAD"/>
    <property type="match status" value="1"/>
</dbReference>
<feature type="compositionally biased region" description="Basic and acidic residues" evidence="11">
    <location>
        <begin position="38"/>
        <end position="49"/>
    </location>
</feature>
<evidence type="ECO:0000256" key="1">
    <source>
        <dbReference type="ARBA" id="ARBA00004604"/>
    </source>
</evidence>
<dbReference type="Proteomes" id="UP000800092">
    <property type="component" value="Unassembled WGS sequence"/>
</dbReference>
<dbReference type="PROSITE" id="PS00039">
    <property type="entry name" value="DEAD_ATP_HELICASE"/>
    <property type="match status" value="1"/>
</dbReference>
<evidence type="ECO:0000256" key="4">
    <source>
        <dbReference type="ARBA" id="ARBA00022801"/>
    </source>
</evidence>
<evidence type="ECO:0000259" key="13">
    <source>
        <dbReference type="PROSITE" id="PS51194"/>
    </source>
</evidence>
<evidence type="ECO:0000256" key="8">
    <source>
        <dbReference type="PROSITE-ProRule" id="PRU00552"/>
    </source>
</evidence>
<dbReference type="SMART" id="SM00490">
    <property type="entry name" value="HELICc"/>
    <property type="match status" value="1"/>
</dbReference>
<feature type="region of interest" description="Disordered" evidence="11">
    <location>
        <begin position="689"/>
        <end position="720"/>
    </location>
</feature>
<accession>A0A6A6HP02</accession>
<organism evidence="15 16">
    <name type="scientific">Viridothelium virens</name>
    <name type="common">Speckled blister lichen</name>
    <name type="synonym">Trypethelium virens</name>
    <dbReference type="NCBI Taxonomy" id="1048519"/>
    <lineage>
        <taxon>Eukaryota</taxon>
        <taxon>Fungi</taxon>
        <taxon>Dikarya</taxon>
        <taxon>Ascomycota</taxon>
        <taxon>Pezizomycotina</taxon>
        <taxon>Dothideomycetes</taxon>
        <taxon>Dothideomycetes incertae sedis</taxon>
        <taxon>Trypetheliales</taxon>
        <taxon>Trypetheliaceae</taxon>
        <taxon>Viridothelium</taxon>
    </lineage>
</organism>
<dbReference type="PROSITE" id="PS51195">
    <property type="entry name" value="Q_MOTIF"/>
    <property type="match status" value="1"/>
</dbReference>
<comment type="domain">
    <text evidence="10">The Q motif is unique to and characteristic of the DEAD box family of RNA helicases and controls ATP binding and hydrolysis.</text>
</comment>
<keyword evidence="2" id="KW-0698">rRNA processing</keyword>
<dbReference type="InterPro" id="IPR001650">
    <property type="entry name" value="Helicase_C-like"/>
</dbReference>
<keyword evidence="6 9" id="KW-0067">ATP-binding</keyword>
<feature type="compositionally biased region" description="Basic and acidic residues" evidence="11">
    <location>
        <begin position="709"/>
        <end position="719"/>
    </location>
</feature>
<evidence type="ECO:0000259" key="14">
    <source>
        <dbReference type="PROSITE" id="PS51195"/>
    </source>
</evidence>
<dbReference type="InterPro" id="IPR014001">
    <property type="entry name" value="Helicase_ATP-bd"/>
</dbReference>
<dbReference type="Gene3D" id="3.40.50.300">
    <property type="entry name" value="P-loop containing nucleotide triphosphate hydrolases"/>
    <property type="match status" value="2"/>
</dbReference>
<comment type="function">
    <text evidence="10">RNA helicase.</text>
</comment>
<dbReference type="CDD" id="cd17946">
    <property type="entry name" value="DEADc_DDX24"/>
    <property type="match status" value="1"/>
</dbReference>
<feature type="short sequence motif" description="Q motif" evidence="8">
    <location>
        <begin position="193"/>
        <end position="221"/>
    </location>
</feature>
<protein>
    <recommendedName>
        <fullName evidence="10">ATP-dependent RNA helicase</fullName>
        <ecNumber evidence="10">3.6.4.13</ecNumber>
    </recommendedName>
</protein>
<dbReference type="SMART" id="SM00487">
    <property type="entry name" value="DEXDc"/>
    <property type="match status" value="1"/>
</dbReference>
<feature type="region of interest" description="Disordered" evidence="11">
    <location>
        <begin position="81"/>
        <end position="181"/>
    </location>
</feature>
<evidence type="ECO:0000256" key="6">
    <source>
        <dbReference type="ARBA" id="ARBA00022840"/>
    </source>
</evidence>
<proteinExistence type="inferred from homology"/>
<keyword evidence="5 9" id="KW-0347">Helicase</keyword>
<evidence type="ECO:0000256" key="3">
    <source>
        <dbReference type="ARBA" id="ARBA00022741"/>
    </source>
</evidence>
<dbReference type="PANTHER" id="PTHR24031">
    <property type="entry name" value="RNA HELICASE"/>
    <property type="match status" value="1"/>
</dbReference>
<evidence type="ECO:0000256" key="7">
    <source>
        <dbReference type="ARBA" id="ARBA00022884"/>
    </source>
</evidence>
<gene>
    <name evidence="15" type="ORF">EV356DRAFT_459337</name>
</gene>
<dbReference type="InterPro" id="IPR000629">
    <property type="entry name" value="RNA-helicase_DEAD-box_CS"/>
</dbReference>
<dbReference type="GO" id="GO:0006364">
    <property type="term" value="P:rRNA processing"/>
    <property type="evidence" value="ECO:0007669"/>
    <property type="project" value="UniProtKB-KW"/>
</dbReference>
<keyword evidence="16" id="KW-1185">Reference proteome</keyword>
<sequence length="778" mass="85903">MAPDRGKRKLPPKVAAMKARKRQRLEENGSTPRPPTQKRQEDDAGRTVKLDTLQWKPVQMPDRMDDYEGFFGLEEIDDVEIVRDANDGTTSYRTLPREDGVAKPLKEDENVPFRRTEDQTSNGDDDHVEDWSGFSDGDETTASTQTTEANPTRTRTSSQTSSNEGSSRQSQQKLTSLPFQNLEKVKDDGVNTSAWHHLHLSAETLSSLSQLKFSKPTPIQSASIPEICAGHDLIGKASTGSGKTLAFAIPIMERFLDSRETNRQAPIALILAPTRELAHQLTSHITALGSNGYSVDPNIATVTGGLSVQKQQRLLEKADIVIGTPGRLWEVMSDSHGLIDKFKKIAFLVVDEADRLLSQGHFKEVEEILNALDRKDDNSPSNTPAKTQLQPRQTLVFSATFQKGLQQKLTGKSKPSGDLMNGKESMEYLLQKLNFRSAKPKFIDVNPISQMASGLREALLECAGQEKDLYLYALLLLHQPHQPHQRAHSPSQPTPSPPRTLLFANSIAAVRRLTPFLQNLQLPALALHSHMPQKARLRSLERFSATTNTTSSSGTILVATDVAARGLDIPGVQLIIHYHLPRTADAYVHRSGRTARAEREGASVLMCAPEEVAGVRRLLARVHAGGGDGGKRAGKYQMRTLDLDRRVVARLKPRVGLAKRLADAVIAKEKRSAEEEFFKEAAEELGVEYDSEEMEKEGKGKRGRGSGRKKVEREARSMTKGEAQALRAELKGLLAQRVNVGISERYLTSGRLDVDQLLQGRKNGEFLGPVEGLGFDGM</sequence>
<evidence type="ECO:0000256" key="10">
    <source>
        <dbReference type="RuleBase" id="RU365068"/>
    </source>
</evidence>
<dbReference type="PROSITE" id="PS51192">
    <property type="entry name" value="HELICASE_ATP_BIND_1"/>
    <property type="match status" value="1"/>
</dbReference>
<feature type="domain" description="Helicase C-terminal" evidence="13">
    <location>
        <begin position="454"/>
        <end position="642"/>
    </location>
</feature>
<reference evidence="15" key="1">
    <citation type="journal article" date="2020" name="Stud. Mycol.">
        <title>101 Dothideomycetes genomes: a test case for predicting lifestyles and emergence of pathogens.</title>
        <authorList>
            <person name="Haridas S."/>
            <person name="Albert R."/>
            <person name="Binder M."/>
            <person name="Bloem J."/>
            <person name="Labutti K."/>
            <person name="Salamov A."/>
            <person name="Andreopoulos B."/>
            <person name="Baker S."/>
            <person name="Barry K."/>
            <person name="Bills G."/>
            <person name="Bluhm B."/>
            <person name="Cannon C."/>
            <person name="Castanera R."/>
            <person name="Culley D."/>
            <person name="Daum C."/>
            <person name="Ezra D."/>
            <person name="Gonzalez J."/>
            <person name="Henrissat B."/>
            <person name="Kuo A."/>
            <person name="Liang C."/>
            <person name="Lipzen A."/>
            <person name="Lutzoni F."/>
            <person name="Magnuson J."/>
            <person name="Mondo S."/>
            <person name="Nolan M."/>
            <person name="Ohm R."/>
            <person name="Pangilinan J."/>
            <person name="Park H.-J."/>
            <person name="Ramirez L."/>
            <person name="Alfaro M."/>
            <person name="Sun H."/>
            <person name="Tritt A."/>
            <person name="Yoshinaga Y."/>
            <person name="Zwiers L.-H."/>
            <person name="Turgeon B."/>
            <person name="Goodwin S."/>
            <person name="Spatafora J."/>
            <person name="Crous P."/>
            <person name="Grigoriev I."/>
        </authorList>
    </citation>
    <scope>NUCLEOTIDE SEQUENCE</scope>
    <source>
        <strain evidence="15">Tuck. ex Michener</strain>
    </source>
</reference>
<dbReference type="InterPro" id="IPR011545">
    <property type="entry name" value="DEAD/DEAH_box_helicase_dom"/>
</dbReference>
<evidence type="ECO:0000256" key="5">
    <source>
        <dbReference type="ARBA" id="ARBA00022806"/>
    </source>
</evidence>
<dbReference type="GO" id="GO:0003723">
    <property type="term" value="F:RNA binding"/>
    <property type="evidence" value="ECO:0007669"/>
    <property type="project" value="UniProtKB-UniRule"/>
</dbReference>
<feature type="compositionally biased region" description="Polar residues" evidence="11">
    <location>
        <begin position="140"/>
        <end position="151"/>
    </location>
</feature>
<evidence type="ECO:0000313" key="15">
    <source>
        <dbReference type="EMBL" id="KAF2239528.1"/>
    </source>
</evidence>